<evidence type="ECO:0000256" key="7">
    <source>
        <dbReference type="ARBA" id="ARBA00023122"/>
    </source>
</evidence>
<comment type="similarity">
    <text evidence="2">Belongs to the UPF0053 family.</text>
</comment>
<evidence type="ECO:0000256" key="4">
    <source>
        <dbReference type="ARBA" id="ARBA00022692"/>
    </source>
</evidence>
<keyword evidence="6 10" id="KW-1133">Transmembrane helix</keyword>
<organism evidence="14 15">
    <name type="scientific">Adhaeribacter rhizoryzae</name>
    <dbReference type="NCBI Taxonomy" id="2607907"/>
    <lineage>
        <taxon>Bacteria</taxon>
        <taxon>Pseudomonadati</taxon>
        <taxon>Bacteroidota</taxon>
        <taxon>Cytophagia</taxon>
        <taxon>Cytophagales</taxon>
        <taxon>Hymenobacteraceae</taxon>
        <taxon>Adhaeribacter</taxon>
    </lineage>
</organism>
<comment type="caution">
    <text evidence="14">The sequence shown here is derived from an EMBL/GenBank/DDBJ whole genome shotgun (WGS) entry which is preliminary data.</text>
</comment>
<dbReference type="InterPro" id="IPR016169">
    <property type="entry name" value="FAD-bd_PCMH_sub2"/>
</dbReference>
<evidence type="ECO:0000259" key="12">
    <source>
        <dbReference type="PROSITE" id="PS51371"/>
    </source>
</evidence>
<evidence type="ECO:0000259" key="13">
    <source>
        <dbReference type="PROSITE" id="PS51846"/>
    </source>
</evidence>
<dbReference type="SUPFAM" id="SSF54631">
    <property type="entry name" value="CBS-domain pair"/>
    <property type="match status" value="1"/>
</dbReference>
<dbReference type="InterPro" id="IPR036318">
    <property type="entry name" value="FAD-bd_PCMH-like_sf"/>
</dbReference>
<feature type="transmembrane region" description="Helical" evidence="11">
    <location>
        <begin position="119"/>
        <end position="141"/>
    </location>
</feature>
<dbReference type="InterPro" id="IPR005170">
    <property type="entry name" value="Transptr-assoc_dom"/>
</dbReference>
<evidence type="ECO:0000313" key="14">
    <source>
        <dbReference type="EMBL" id="KAA5544094.1"/>
    </source>
</evidence>
<evidence type="ECO:0000256" key="10">
    <source>
        <dbReference type="PROSITE-ProRule" id="PRU01193"/>
    </source>
</evidence>
<name>A0A5M6D977_9BACT</name>
<feature type="transmembrane region" description="Helical" evidence="11">
    <location>
        <begin position="46"/>
        <end position="70"/>
    </location>
</feature>
<dbReference type="NCBIfam" id="TIGR03520">
    <property type="entry name" value="GldE"/>
    <property type="match status" value="1"/>
</dbReference>
<evidence type="ECO:0000256" key="6">
    <source>
        <dbReference type="ARBA" id="ARBA00022989"/>
    </source>
</evidence>
<dbReference type="InterPro" id="IPR000644">
    <property type="entry name" value="CBS_dom"/>
</dbReference>
<evidence type="ECO:0000256" key="1">
    <source>
        <dbReference type="ARBA" id="ARBA00004651"/>
    </source>
</evidence>
<reference evidence="14 15" key="1">
    <citation type="submission" date="2019-09" db="EMBL/GenBank/DDBJ databases">
        <title>Genome sequence and assembly of Adhaeribacter sp.</title>
        <authorList>
            <person name="Chhetri G."/>
        </authorList>
    </citation>
    <scope>NUCLEOTIDE SEQUENCE [LARGE SCALE GENOMIC DNA]</scope>
    <source>
        <strain evidence="14 15">DK36</strain>
    </source>
</reference>
<dbReference type="InterPro" id="IPR046342">
    <property type="entry name" value="CBS_dom_sf"/>
</dbReference>
<dbReference type="FunFam" id="3.10.580.10:FF:000002">
    <property type="entry name" value="Magnesium/cobalt efflux protein CorC"/>
    <property type="match status" value="1"/>
</dbReference>
<dbReference type="PROSITE" id="PS51371">
    <property type="entry name" value="CBS"/>
    <property type="match status" value="2"/>
</dbReference>
<dbReference type="Proteomes" id="UP000323426">
    <property type="component" value="Unassembled WGS sequence"/>
</dbReference>
<feature type="domain" description="CBS" evidence="12">
    <location>
        <begin position="255"/>
        <end position="312"/>
    </location>
</feature>
<dbReference type="PANTHER" id="PTHR22777:SF32">
    <property type="entry name" value="UPF0053 INNER MEMBRANE PROTEIN YFJD"/>
    <property type="match status" value="1"/>
</dbReference>
<gene>
    <name evidence="14" type="primary">gldE</name>
    <name evidence="14" type="ORF">F0145_15740</name>
</gene>
<protein>
    <submittedName>
        <fullName evidence="14">Gliding motility-associated protein GldE</fullName>
    </submittedName>
</protein>
<dbReference type="InterPro" id="IPR044751">
    <property type="entry name" value="Ion_transp-like_CBS"/>
</dbReference>
<keyword evidence="8 10" id="KW-0472">Membrane</keyword>
<dbReference type="Gene3D" id="3.30.465.10">
    <property type="match status" value="1"/>
</dbReference>
<keyword evidence="15" id="KW-1185">Reference proteome</keyword>
<keyword evidence="3" id="KW-1003">Cell membrane</keyword>
<feature type="domain" description="CBS" evidence="12">
    <location>
        <begin position="191"/>
        <end position="250"/>
    </location>
</feature>
<evidence type="ECO:0000256" key="9">
    <source>
        <dbReference type="PROSITE-ProRule" id="PRU00703"/>
    </source>
</evidence>
<feature type="transmembrane region" description="Helical" evidence="11">
    <location>
        <begin position="77"/>
        <end position="99"/>
    </location>
</feature>
<feature type="domain" description="CNNM transmembrane" evidence="13">
    <location>
        <begin position="1"/>
        <end position="174"/>
    </location>
</feature>
<evidence type="ECO:0000256" key="3">
    <source>
        <dbReference type="ARBA" id="ARBA00022475"/>
    </source>
</evidence>
<dbReference type="CDD" id="cd04590">
    <property type="entry name" value="CBS_pair_CorC_HlyC_assoc"/>
    <property type="match status" value="1"/>
</dbReference>
<comment type="subcellular location">
    <subcellularLocation>
        <location evidence="1">Cell membrane</location>
        <topology evidence="1">Multi-pass membrane protein</topology>
    </subcellularLocation>
</comment>
<dbReference type="SUPFAM" id="SSF56176">
    <property type="entry name" value="FAD-binding/transporter-associated domain-like"/>
    <property type="match status" value="1"/>
</dbReference>
<dbReference type="Pfam" id="PF01595">
    <property type="entry name" value="CNNM"/>
    <property type="match status" value="1"/>
</dbReference>
<keyword evidence="7 9" id="KW-0129">CBS domain</keyword>
<evidence type="ECO:0000256" key="2">
    <source>
        <dbReference type="ARBA" id="ARBA00006337"/>
    </source>
</evidence>
<dbReference type="SMART" id="SM01091">
    <property type="entry name" value="CorC_HlyC"/>
    <property type="match status" value="1"/>
</dbReference>
<dbReference type="PROSITE" id="PS51846">
    <property type="entry name" value="CNNM"/>
    <property type="match status" value="1"/>
</dbReference>
<dbReference type="GO" id="GO:0050660">
    <property type="term" value="F:flavin adenine dinucleotide binding"/>
    <property type="evidence" value="ECO:0007669"/>
    <property type="project" value="InterPro"/>
</dbReference>
<keyword evidence="4 10" id="KW-0812">Transmembrane</keyword>
<dbReference type="InterPro" id="IPR002550">
    <property type="entry name" value="CNNM"/>
</dbReference>
<accession>A0A5M6D977</accession>
<evidence type="ECO:0000313" key="15">
    <source>
        <dbReference type="Proteomes" id="UP000323426"/>
    </source>
</evidence>
<dbReference type="EMBL" id="VWSF01000012">
    <property type="protein sequence ID" value="KAA5544094.1"/>
    <property type="molecule type" value="Genomic_DNA"/>
</dbReference>
<dbReference type="Gene3D" id="3.10.580.10">
    <property type="entry name" value="CBS-domain"/>
    <property type="match status" value="1"/>
</dbReference>
<evidence type="ECO:0000256" key="5">
    <source>
        <dbReference type="ARBA" id="ARBA00022737"/>
    </source>
</evidence>
<sequence length="407" mass="45868">MLLSALVSGAEAAFFSLSEAELATCRQRPQRSYKRVLDLLQQPRRLLTTMLVIDNIINVALVIIIINLAIQLNGRNLGFSTVLTIAVALTIAISFFGEVLPKIRATRNRLTTACRMAGFLHWSDIILAPISGLLLSLSNLIERKVRAKPNSVRLDELQNAIDASLTTENREEKEILKGIVNFSTTTVKQVMHSRVDVIAFDISTSYADLLPLINQWGYSRVPIYSETVDKIEGILYIKDLLQHLDAGPDFAWQTLLRPPYFVPESKKIDDLLREFQEMHVHMAIVVDEYGGTAGLLTFEDIVEEIVGEIKDEFDEEEDVEYAQIDENTFIFEGQTSLNEFCKVTGIDPEVLELVRKNNESVGGLMLELFSKIPQEGEEIEIDSYKFIIEAADNKRVKQVKVYVGVTK</sequence>
<evidence type="ECO:0000256" key="8">
    <source>
        <dbReference type="ARBA" id="ARBA00023136"/>
    </source>
</evidence>
<keyword evidence="5" id="KW-0677">Repeat</keyword>
<dbReference type="PANTHER" id="PTHR22777">
    <property type="entry name" value="HEMOLYSIN-RELATED"/>
    <property type="match status" value="1"/>
</dbReference>
<dbReference type="Pfam" id="PF03471">
    <property type="entry name" value="CorC_HlyC"/>
    <property type="match status" value="1"/>
</dbReference>
<evidence type="ECO:0000256" key="11">
    <source>
        <dbReference type="SAM" id="Phobius"/>
    </source>
</evidence>
<dbReference type="GO" id="GO:0005886">
    <property type="term" value="C:plasma membrane"/>
    <property type="evidence" value="ECO:0007669"/>
    <property type="project" value="UniProtKB-SubCell"/>
</dbReference>
<dbReference type="Pfam" id="PF00571">
    <property type="entry name" value="CBS"/>
    <property type="match status" value="2"/>
</dbReference>
<proteinExistence type="inferred from homology"/>
<dbReference type="InterPro" id="IPR019862">
    <property type="entry name" value="Motility-assoc_prot_GldE"/>
</dbReference>
<dbReference type="AlphaFoldDB" id="A0A5M6D977"/>